<keyword evidence="11 18" id="KW-0812">Transmembrane</keyword>
<evidence type="ECO:0000256" key="13">
    <source>
        <dbReference type="ARBA" id="ARBA00022989"/>
    </source>
</evidence>
<keyword evidence="8" id="KW-1003">Cell membrane</keyword>
<keyword evidence="9" id="KW-0444">Lipid biosynthesis</keyword>
<evidence type="ECO:0000256" key="19">
    <source>
        <dbReference type="SAM" id="Phobius"/>
    </source>
</evidence>
<evidence type="ECO:0000256" key="1">
    <source>
        <dbReference type="ARBA" id="ARBA00001698"/>
    </source>
</evidence>
<reference evidence="20 21" key="1">
    <citation type="submission" date="2024-02" db="EMBL/GenBank/DDBJ databases">
        <title>Roseovarius strain W115 nov., isolated from a marine algae.</title>
        <authorList>
            <person name="Lee M.W."/>
            <person name="Lee J.K."/>
            <person name="Kim J.M."/>
            <person name="Choi D.G."/>
            <person name="Baek J.H."/>
            <person name="Bayburt H."/>
            <person name="Jung J.J."/>
            <person name="Han D.M."/>
            <person name="Jeon C.O."/>
        </authorList>
    </citation>
    <scope>NUCLEOTIDE SEQUENCE [LARGE SCALE GENOMIC DNA]</scope>
    <source>
        <strain evidence="20 21">W115</strain>
    </source>
</reference>
<evidence type="ECO:0000256" key="12">
    <source>
        <dbReference type="ARBA" id="ARBA00022695"/>
    </source>
</evidence>
<evidence type="ECO:0000256" key="4">
    <source>
        <dbReference type="ARBA" id="ARBA00005189"/>
    </source>
</evidence>
<name>A0ABZ2TE70_9RHOB</name>
<dbReference type="Proteomes" id="UP001281305">
    <property type="component" value="Chromosome"/>
</dbReference>
<comment type="subcellular location">
    <subcellularLocation>
        <location evidence="2">Cell membrane</location>
        <topology evidence="2">Multi-pass membrane protein</topology>
    </subcellularLocation>
</comment>
<feature type="transmembrane region" description="Helical" evidence="19">
    <location>
        <begin position="128"/>
        <end position="147"/>
    </location>
</feature>
<keyword evidence="12 18" id="KW-0548">Nucleotidyltransferase</keyword>
<keyword evidence="17" id="KW-1208">Phospholipid metabolism</keyword>
<dbReference type="PROSITE" id="PS01315">
    <property type="entry name" value="CDS"/>
    <property type="match status" value="1"/>
</dbReference>
<keyword evidence="16" id="KW-0594">Phospholipid biosynthesis</keyword>
<evidence type="ECO:0000256" key="5">
    <source>
        <dbReference type="ARBA" id="ARBA00010185"/>
    </source>
</evidence>
<dbReference type="PANTHER" id="PTHR46382:SF1">
    <property type="entry name" value="PHOSPHATIDATE CYTIDYLYLTRANSFERASE"/>
    <property type="match status" value="1"/>
</dbReference>
<comment type="pathway">
    <text evidence="4">Lipid metabolism.</text>
</comment>
<comment type="similarity">
    <text evidence="5 18">Belongs to the CDS family.</text>
</comment>
<evidence type="ECO:0000256" key="7">
    <source>
        <dbReference type="ARBA" id="ARBA00019373"/>
    </source>
</evidence>
<dbReference type="GO" id="GO:0016779">
    <property type="term" value="F:nucleotidyltransferase activity"/>
    <property type="evidence" value="ECO:0007669"/>
    <property type="project" value="UniProtKB-KW"/>
</dbReference>
<protein>
    <recommendedName>
        <fullName evidence="7 18">Phosphatidate cytidylyltransferase</fullName>
        <ecNumber evidence="6 18">2.7.7.41</ecNumber>
    </recommendedName>
</protein>
<keyword evidence="15 19" id="KW-0472">Membrane</keyword>
<dbReference type="PANTHER" id="PTHR46382">
    <property type="entry name" value="PHOSPHATIDATE CYTIDYLYLTRANSFERASE"/>
    <property type="match status" value="1"/>
</dbReference>
<dbReference type="RefSeq" id="WP_317054654.1">
    <property type="nucleotide sequence ID" value="NZ_CP146606.1"/>
</dbReference>
<evidence type="ECO:0000256" key="9">
    <source>
        <dbReference type="ARBA" id="ARBA00022516"/>
    </source>
</evidence>
<evidence type="ECO:0000256" key="18">
    <source>
        <dbReference type="RuleBase" id="RU003938"/>
    </source>
</evidence>
<feature type="transmembrane region" description="Helical" evidence="19">
    <location>
        <begin position="168"/>
        <end position="186"/>
    </location>
</feature>
<gene>
    <name evidence="20" type="ORF">RZS32_016500</name>
</gene>
<organism evidence="20 21">
    <name type="scientific">Roseovarius rhodophyticola</name>
    <dbReference type="NCBI Taxonomy" id="3080827"/>
    <lineage>
        <taxon>Bacteria</taxon>
        <taxon>Pseudomonadati</taxon>
        <taxon>Pseudomonadota</taxon>
        <taxon>Alphaproteobacteria</taxon>
        <taxon>Rhodobacterales</taxon>
        <taxon>Roseobacteraceae</taxon>
        <taxon>Roseovarius</taxon>
    </lineage>
</organism>
<evidence type="ECO:0000256" key="3">
    <source>
        <dbReference type="ARBA" id="ARBA00005119"/>
    </source>
</evidence>
<dbReference type="InterPro" id="IPR000374">
    <property type="entry name" value="PC_trans"/>
</dbReference>
<evidence type="ECO:0000256" key="16">
    <source>
        <dbReference type="ARBA" id="ARBA00023209"/>
    </source>
</evidence>
<feature type="transmembrane region" description="Helical" evidence="19">
    <location>
        <begin position="238"/>
        <end position="258"/>
    </location>
</feature>
<dbReference type="EC" id="2.7.7.41" evidence="6 18"/>
<feature type="transmembrane region" description="Helical" evidence="19">
    <location>
        <begin position="102"/>
        <end position="122"/>
    </location>
</feature>
<feature type="transmembrane region" description="Helical" evidence="19">
    <location>
        <begin position="21"/>
        <end position="48"/>
    </location>
</feature>
<evidence type="ECO:0000313" key="21">
    <source>
        <dbReference type="Proteomes" id="UP001281305"/>
    </source>
</evidence>
<proteinExistence type="inferred from homology"/>
<comment type="pathway">
    <text evidence="3 18">Phospholipid metabolism; CDP-diacylglycerol biosynthesis; CDP-diacylglycerol from sn-glycerol 3-phosphate: step 3/3.</text>
</comment>
<feature type="transmembrane region" description="Helical" evidence="19">
    <location>
        <begin position="192"/>
        <end position="213"/>
    </location>
</feature>
<evidence type="ECO:0000256" key="14">
    <source>
        <dbReference type="ARBA" id="ARBA00023098"/>
    </source>
</evidence>
<evidence type="ECO:0000256" key="2">
    <source>
        <dbReference type="ARBA" id="ARBA00004651"/>
    </source>
</evidence>
<keyword evidence="10 18" id="KW-0808">Transferase</keyword>
<dbReference type="EMBL" id="CP146606">
    <property type="protein sequence ID" value="WYK17966.1"/>
    <property type="molecule type" value="Genomic_DNA"/>
</dbReference>
<keyword evidence="14" id="KW-0443">Lipid metabolism</keyword>
<comment type="catalytic activity">
    <reaction evidence="1 18">
        <text>a 1,2-diacyl-sn-glycero-3-phosphate + CTP + H(+) = a CDP-1,2-diacyl-sn-glycerol + diphosphate</text>
        <dbReference type="Rhea" id="RHEA:16229"/>
        <dbReference type="ChEBI" id="CHEBI:15378"/>
        <dbReference type="ChEBI" id="CHEBI:33019"/>
        <dbReference type="ChEBI" id="CHEBI:37563"/>
        <dbReference type="ChEBI" id="CHEBI:58332"/>
        <dbReference type="ChEBI" id="CHEBI:58608"/>
        <dbReference type="EC" id="2.7.7.41"/>
    </reaction>
</comment>
<evidence type="ECO:0000256" key="17">
    <source>
        <dbReference type="ARBA" id="ARBA00023264"/>
    </source>
</evidence>
<evidence type="ECO:0000256" key="11">
    <source>
        <dbReference type="ARBA" id="ARBA00022692"/>
    </source>
</evidence>
<evidence type="ECO:0000313" key="20">
    <source>
        <dbReference type="EMBL" id="WYK17966.1"/>
    </source>
</evidence>
<accession>A0ABZ2TE70</accession>
<keyword evidence="13 19" id="KW-1133">Transmembrane helix</keyword>
<keyword evidence="21" id="KW-1185">Reference proteome</keyword>
<evidence type="ECO:0000256" key="10">
    <source>
        <dbReference type="ARBA" id="ARBA00022679"/>
    </source>
</evidence>
<dbReference type="Pfam" id="PF01148">
    <property type="entry name" value="CTP_transf_1"/>
    <property type="match status" value="1"/>
</dbReference>
<feature type="transmembrane region" description="Helical" evidence="19">
    <location>
        <begin position="60"/>
        <end position="90"/>
    </location>
</feature>
<sequence>MSASAQWSDLRARVISAFLMALVGAFAVWQGGLLYVELVSVICGLMVWETARMFQARQAIGLGVAAAVVLNVIHFLPGVFVAPLLIAMALVAAGQTEKDKPVLFVVIAWVLFGSFALMHLRTAAGTGWILWLVFIVVASDVAGYFAGRSLGGPKFWPKISPKKTWSGTVAGWLGAALVGVAFIGPLGANGALVFISIFVGFAGQMGDIAQSAVKRRQGIKDSSDLIPGHGGVFDRFDAMLGAGVLTILLWALGLLPGAGS</sequence>
<evidence type="ECO:0000256" key="6">
    <source>
        <dbReference type="ARBA" id="ARBA00012487"/>
    </source>
</evidence>
<evidence type="ECO:0000256" key="15">
    <source>
        <dbReference type="ARBA" id="ARBA00023136"/>
    </source>
</evidence>
<evidence type="ECO:0000256" key="8">
    <source>
        <dbReference type="ARBA" id="ARBA00022475"/>
    </source>
</evidence>